<reference evidence="9 10" key="1">
    <citation type="submission" date="2015-09" db="EMBL/GenBank/DDBJ databases">
        <title>Draft genome of the scarab beetle Oryctes borbonicus.</title>
        <authorList>
            <person name="Meyer J.M."/>
            <person name="Markov G.V."/>
            <person name="Baskaran P."/>
            <person name="Herrmann M."/>
            <person name="Sommer R.J."/>
            <person name="Roedelsperger C."/>
        </authorList>
    </citation>
    <scope>NUCLEOTIDE SEQUENCE [LARGE SCALE GENOMIC DNA]</scope>
    <source>
        <strain evidence="9">OB123</strain>
        <tissue evidence="9">Whole animal</tissue>
    </source>
</reference>
<evidence type="ECO:0000256" key="7">
    <source>
        <dbReference type="ARBA" id="ARBA00023033"/>
    </source>
</evidence>
<proteinExistence type="inferred from homology"/>
<keyword evidence="10" id="KW-1185">Reference proteome</keyword>
<dbReference type="GO" id="GO:0005506">
    <property type="term" value="F:iron ion binding"/>
    <property type="evidence" value="ECO:0007669"/>
    <property type="project" value="InterPro"/>
</dbReference>
<comment type="similarity">
    <text evidence="2">Belongs to the cytochrome P450 family.</text>
</comment>
<evidence type="ECO:0000256" key="3">
    <source>
        <dbReference type="ARBA" id="ARBA00022617"/>
    </source>
</evidence>
<dbReference type="Gene3D" id="1.10.630.10">
    <property type="entry name" value="Cytochrome P450"/>
    <property type="match status" value="1"/>
</dbReference>
<name>A0A0T6AVI6_9SCAR</name>
<keyword evidence="5" id="KW-0560">Oxidoreductase</keyword>
<dbReference type="Proteomes" id="UP000051574">
    <property type="component" value="Unassembled WGS sequence"/>
</dbReference>
<dbReference type="PANTHER" id="PTHR24291">
    <property type="entry name" value="CYTOCHROME P450 FAMILY 4"/>
    <property type="match status" value="1"/>
</dbReference>
<evidence type="ECO:0000256" key="4">
    <source>
        <dbReference type="ARBA" id="ARBA00022723"/>
    </source>
</evidence>
<keyword evidence="6" id="KW-0408">Iron</keyword>
<dbReference type="Pfam" id="PF00067">
    <property type="entry name" value="p450"/>
    <property type="match status" value="1"/>
</dbReference>
<dbReference type="GO" id="GO:0016705">
    <property type="term" value="F:oxidoreductase activity, acting on paired donors, with incorporation or reduction of molecular oxygen"/>
    <property type="evidence" value="ECO:0007669"/>
    <property type="project" value="InterPro"/>
</dbReference>
<comment type="caution">
    <text evidence="9">The sequence shown here is derived from an EMBL/GenBank/DDBJ whole genome shotgun (WGS) entry which is preliminary data.</text>
</comment>
<protein>
    <submittedName>
        <fullName evidence="9">Cytochrome P450</fullName>
    </submittedName>
</protein>
<evidence type="ECO:0000256" key="5">
    <source>
        <dbReference type="ARBA" id="ARBA00023002"/>
    </source>
</evidence>
<gene>
    <name evidence="9" type="ORF">AMK59_6911</name>
</gene>
<feature type="transmembrane region" description="Helical" evidence="8">
    <location>
        <begin position="6"/>
        <end position="26"/>
    </location>
</feature>
<evidence type="ECO:0000256" key="1">
    <source>
        <dbReference type="ARBA" id="ARBA00001971"/>
    </source>
</evidence>
<dbReference type="GO" id="GO:0004497">
    <property type="term" value="F:monooxygenase activity"/>
    <property type="evidence" value="ECO:0007669"/>
    <property type="project" value="UniProtKB-KW"/>
</dbReference>
<keyword evidence="4" id="KW-0479">Metal-binding</keyword>
<dbReference type="PANTHER" id="PTHR24291:SF187">
    <property type="entry name" value="CYTOCHROME P450 4AE1-RELATED"/>
    <property type="match status" value="1"/>
</dbReference>
<dbReference type="GO" id="GO:0020037">
    <property type="term" value="F:heme binding"/>
    <property type="evidence" value="ECO:0007669"/>
    <property type="project" value="InterPro"/>
</dbReference>
<dbReference type="AlphaFoldDB" id="A0A0T6AVI6"/>
<dbReference type="OrthoDB" id="1470350at2759"/>
<organism evidence="9 10">
    <name type="scientific">Oryctes borbonicus</name>
    <dbReference type="NCBI Taxonomy" id="1629725"/>
    <lineage>
        <taxon>Eukaryota</taxon>
        <taxon>Metazoa</taxon>
        <taxon>Ecdysozoa</taxon>
        <taxon>Arthropoda</taxon>
        <taxon>Hexapoda</taxon>
        <taxon>Insecta</taxon>
        <taxon>Pterygota</taxon>
        <taxon>Neoptera</taxon>
        <taxon>Endopterygota</taxon>
        <taxon>Coleoptera</taxon>
        <taxon>Polyphaga</taxon>
        <taxon>Scarabaeiformia</taxon>
        <taxon>Scarabaeidae</taxon>
        <taxon>Dynastinae</taxon>
        <taxon>Oryctes</taxon>
    </lineage>
</organism>
<dbReference type="InterPro" id="IPR050196">
    <property type="entry name" value="Cytochrome_P450_Monoox"/>
</dbReference>
<evidence type="ECO:0000256" key="2">
    <source>
        <dbReference type="ARBA" id="ARBA00010617"/>
    </source>
</evidence>
<keyword evidence="8" id="KW-0472">Membrane</keyword>
<evidence type="ECO:0000313" key="10">
    <source>
        <dbReference type="Proteomes" id="UP000051574"/>
    </source>
</evidence>
<dbReference type="InterPro" id="IPR001128">
    <property type="entry name" value="Cyt_P450"/>
</dbReference>
<feature type="non-terminal residue" evidence="9">
    <location>
        <position position="1"/>
    </location>
</feature>
<sequence length="326" mass="37916">VRIVYNNMLLTIVIVFLTFLFLRLSYKRHQLNKRLKGFASPPGYPLFGHLFMLTSKLGRIPNLIEASRKYGGYLKLELFFGVPFLVITDKEFISRVINGYPLLVKDAMYDLTDKWLGDSIVVSKPEKWKKIRKIVTPAFSVQSLENYVKLLDAPCKTLIDGLKKELSGEAFDILPYMIPCTLEIITASIMGIKLDAQNNKDLDYISDSEEISSITLRRIFNPFKQFFITYVWTRDFWNERVTAARIRKFTMEVINRRRRMRSKNIDKDIRGCLLDTLLDAEYDGKPLTDKQIMDEVQTFVAMIQPPPALVSVFIAYHNMVMHRITF</sequence>
<keyword evidence="8" id="KW-0812">Transmembrane</keyword>
<keyword evidence="7" id="KW-0503">Monooxygenase</keyword>
<dbReference type="InterPro" id="IPR036396">
    <property type="entry name" value="Cyt_P450_sf"/>
</dbReference>
<comment type="cofactor">
    <cofactor evidence="1">
        <name>heme</name>
        <dbReference type="ChEBI" id="CHEBI:30413"/>
    </cofactor>
</comment>
<evidence type="ECO:0000256" key="6">
    <source>
        <dbReference type="ARBA" id="ARBA00023004"/>
    </source>
</evidence>
<evidence type="ECO:0000256" key="8">
    <source>
        <dbReference type="SAM" id="Phobius"/>
    </source>
</evidence>
<keyword evidence="3" id="KW-0349">Heme</keyword>
<evidence type="ECO:0000313" key="9">
    <source>
        <dbReference type="EMBL" id="KRT79167.1"/>
    </source>
</evidence>
<accession>A0A0T6AVI6</accession>
<keyword evidence="8" id="KW-1133">Transmembrane helix</keyword>
<dbReference type="SUPFAM" id="SSF48264">
    <property type="entry name" value="Cytochrome P450"/>
    <property type="match status" value="1"/>
</dbReference>
<dbReference type="EMBL" id="LJIG01022701">
    <property type="protein sequence ID" value="KRT79167.1"/>
    <property type="molecule type" value="Genomic_DNA"/>
</dbReference>